<feature type="region of interest" description="Disordered" evidence="1">
    <location>
        <begin position="39"/>
        <end position="70"/>
    </location>
</feature>
<dbReference type="AlphaFoldDB" id="A0A2A5QUZ2"/>
<keyword evidence="3" id="KW-1185">Reference proteome</keyword>
<name>A0A2A5QUZ2_9EURY</name>
<accession>A0A2A5QUZ2</accession>
<evidence type="ECO:0000313" key="2">
    <source>
        <dbReference type="EMBL" id="PCR90647.1"/>
    </source>
</evidence>
<feature type="compositionally biased region" description="Basic and acidic residues" evidence="1">
    <location>
        <begin position="1"/>
        <end position="11"/>
    </location>
</feature>
<sequence length="70" mass="7447">MTRSHYREHGESPQPARVGGLAAVLGRRPAVLASSAFLERAGPFQSHPNGGLDGVVERGADDFDSMEVTQ</sequence>
<gene>
    <name evidence="2" type="ORF">CP557_09075</name>
</gene>
<comment type="caution">
    <text evidence="2">The sequence shown here is derived from an EMBL/GenBank/DDBJ whole genome shotgun (WGS) entry which is preliminary data.</text>
</comment>
<evidence type="ECO:0000256" key="1">
    <source>
        <dbReference type="SAM" id="MobiDB-lite"/>
    </source>
</evidence>
<reference evidence="2 3" key="1">
    <citation type="submission" date="2017-09" db="EMBL/GenBank/DDBJ databases">
        <title>Genome sequences of Natrinema ejinorence JCM 13890T.</title>
        <authorList>
            <person name="Roh S.W."/>
            <person name="Kim Y.B."/>
            <person name="Kim J.Y."/>
        </authorList>
    </citation>
    <scope>NUCLEOTIDE SEQUENCE [LARGE SCALE GENOMIC DNA]</scope>
    <source>
        <strain evidence="2 3">JCM 13890</strain>
    </source>
</reference>
<proteinExistence type="predicted"/>
<dbReference type="Proteomes" id="UP000219689">
    <property type="component" value="Unassembled WGS sequence"/>
</dbReference>
<feature type="region of interest" description="Disordered" evidence="1">
    <location>
        <begin position="1"/>
        <end position="20"/>
    </location>
</feature>
<protein>
    <submittedName>
        <fullName evidence="2">Uncharacterized protein</fullName>
    </submittedName>
</protein>
<organism evidence="2 3">
    <name type="scientific">Natrinema ejinorense</name>
    <dbReference type="NCBI Taxonomy" id="373386"/>
    <lineage>
        <taxon>Archaea</taxon>
        <taxon>Methanobacteriati</taxon>
        <taxon>Methanobacteriota</taxon>
        <taxon>Stenosarchaea group</taxon>
        <taxon>Halobacteria</taxon>
        <taxon>Halobacteriales</taxon>
        <taxon>Natrialbaceae</taxon>
        <taxon>Natrinema</taxon>
    </lineage>
</organism>
<dbReference type="EMBL" id="NXNI01000001">
    <property type="protein sequence ID" value="PCR90647.1"/>
    <property type="molecule type" value="Genomic_DNA"/>
</dbReference>
<evidence type="ECO:0000313" key="3">
    <source>
        <dbReference type="Proteomes" id="UP000219689"/>
    </source>
</evidence>